<dbReference type="EMBL" id="CAXAMM010031391">
    <property type="protein sequence ID" value="CAK9068045.1"/>
    <property type="molecule type" value="Genomic_DNA"/>
</dbReference>
<evidence type="ECO:0000313" key="1">
    <source>
        <dbReference type="EMBL" id="CAK9068045.1"/>
    </source>
</evidence>
<evidence type="ECO:0000313" key="2">
    <source>
        <dbReference type="Proteomes" id="UP001642464"/>
    </source>
</evidence>
<sequence>MRVSRDSIGQRDDYPWIRPQDFAFCLQREKRLDLLLPAADLQTSRLILQEYWRRFKNQYDDHGIFQELTPQELQLTVPIKIHGDEGRKGGWQKAATTTALMEWLEEFLASDAAHEAVIANERFKLIFLATSSMNRALRLLYYGGAWLHRLEAAEISSLGLTFLRAYVKLAQICLAAKEPRFPIHSKHHMLFHTFHLMKCWAAKVQWQENPLVDSCQQDEAFVGVVSRYSRRVSPKATIERTLDVYFTSLKKHLRGEE</sequence>
<gene>
    <name evidence="1" type="ORF">SCF082_LOCUS34338</name>
</gene>
<protein>
    <submittedName>
        <fullName evidence="1">Uncharacterized protein</fullName>
    </submittedName>
</protein>
<organism evidence="1 2">
    <name type="scientific">Durusdinium trenchii</name>
    <dbReference type="NCBI Taxonomy" id="1381693"/>
    <lineage>
        <taxon>Eukaryota</taxon>
        <taxon>Sar</taxon>
        <taxon>Alveolata</taxon>
        <taxon>Dinophyceae</taxon>
        <taxon>Suessiales</taxon>
        <taxon>Symbiodiniaceae</taxon>
        <taxon>Durusdinium</taxon>
    </lineage>
</organism>
<dbReference type="Proteomes" id="UP001642464">
    <property type="component" value="Unassembled WGS sequence"/>
</dbReference>
<accession>A0ABP0P016</accession>
<keyword evidence="2" id="KW-1185">Reference proteome</keyword>
<name>A0ABP0P016_9DINO</name>
<reference evidence="1 2" key="1">
    <citation type="submission" date="2024-02" db="EMBL/GenBank/DDBJ databases">
        <authorList>
            <person name="Chen Y."/>
            <person name="Shah S."/>
            <person name="Dougan E. K."/>
            <person name="Thang M."/>
            <person name="Chan C."/>
        </authorList>
    </citation>
    <scope>NUCLEOTIDE SEQUENCE [LARGE SCALE GENOMIC DNA]</scope>
</reference>
<proteinExistence type="predicted"/>
<comment type="caution">
    <text evidence="1">The sequence shown here is derived from an EMBL/GenBank/DDBJ whole genome shotgun (WGS) entry which is preliminary data.</text>
</comment>